<evidence type="ECO:0000313" key="5">
    <source>
        <dbReference type="EMBL" id="KAG7289313.1"/>
    </source>
</evidence>
<reference evidence="5" key="1">
    <citation type="submission" date="2023-02" db="EMBL/GenBank/DDBJ databases">
        <authorList>
            <person name="Palmer J.M."/>
        </authorList>
    </citation>
    <scope>NUCLEOTIDE SEQUENCE</scope>
    <source>
        <strain evidence="5">FW57</strain>
    </source>
</reference>
<organism evidence="5 6">
    <name type="scientific">Staphylotrichum longicolle</name>
    <dbReference type="NCBI Taxonomy" id="669026"/>
    <lineage>
        <taxon>Eukaryota</taxon>
        <taxon>Fungi</taxon>
        <taxon>Dikarya</taxon>
        <taxon>Ascomycota</taxon>
        <taxon>Pezizomycotina</taxon>
        <taxon>Sordariomycetes</taxon>
        <taxon>Sordariomycetidae</taxon>
        <taxon>Sordariales</taxon>
        <taxon>Chaetomiaceae</taxon>
        <taxon>Staphylotrichum</taxon>
    </lineage>
</organism>
<dbReference type="Proteomes" id="UP001197093">
    <property type="component" value="Unassembled WGS sequence"/>
</dbReference>
<comment type="similarity">
    <text evidence="2">Belongs to the DCP1 family.</text>
</comment>
<dbReference type="Gene3D" id="2.30.29.30">
    <property type="entry name" value="Pleckstrin-homology domain (PH domain)/Phosphotyrosine-binding domain (PTB)"/>
    <property type="match status" value="1"/>
</dbReference>
<keyword evidence="3" id="KW-0963">Cytoplasm</keyword>
<evidence type="ECO:0000313" key="6">
    <source>
        <dbReference type="Proteomes" id="UP001197093"/>
    </source>
</evidence>
<evidence type="ECO:0000256" key="1">
    <source>
        <dbReference type="ARBA" id="ARBA00004496"/>
    </source>
</evidence>
<proteinExistence type="inferred from homology"/>
<dbReference type="Pfam" id="PF06058">
    <property type="entry name" value="DCP1"/>
    <property type="match status" value="1"/>
</dbReference>
<dbReference type="SUPFAM" id="SSF56112">
    <property type="entry name" value="Protein kinase-like (PK-like)"/>
    <property type="match status" value="1"/>
</dbReference>
<comment type="caution">
    <text evidence="5">The sequence shown here is derived from an EMBL/GenBank/DDBJ whole genome shotgun (WGS) entry which is preliminary data.</text>
</comment>
<dbReference type="Gene3D" id="3.30.200.20">
    <property type="entry name" value="Phosphorylase Kinase, domain 1"/>
    <property type="match status" value="1"/>
</dbReference>
<feature type="region of interest" description="Disordered" evidence="4">
    <location>
        <begin position="691"/>
        <end position="721"/>
    </location>
</feature>
<feature type="region of interest" description="Disordered" evidence="4">
    <location>
        <begin position="445"/>
        <end position="496"/>
    </location>
</feature>
<dbReference type="GO" id="GO:0008047">
    <property type="term" value="F:enzyme activator activity"/>
    <property type="evidence" value="ECO:0007669"/>
    <property type="project" value="InterPro"/>
</dbReference>
<dbReference type="InterPro" id="IPR011009">
    <property type="entry name" value="Kinase-like_dom_sf"/>
</dbReference>
<keyword evidence="6" id="KW-1185">Reference proteome</keyword>
<dbReference type="InterPro" id="IPR011993">
    <property type="entry name" value="PH-like_dom_sf"/>
</dbReference>
<gene>
    <name evidence="5" type="ORF">NEMBOFW57_005680</name>
</gene>
<dbReference type="InterPro" id="IPR051678">
    <property type="entry name" value="AGP_Transferase"/>
</dbReference>
<accession>A0AAD4F1W9</accession>
<feature type="compositionally biased region" description="Basic residues" evidence="4">
    <location>
        <begin position="474"/>
        <end position="483"/>
    </location>
</feature>
<evidence type="ECO:0000256" key="2">
    <source>
        <dbReference type="ARBA" id="ARBA00008778"/>
    </source>
</evidence>
<dbReference type="GO" id="GO:0005737">
    <property type="term" value="C:cytoplasm"/>
    <property type="evidence" value="ECO:0007669"/>
    <property type="project" value="UniProtKB-SubCell"/>
</dbReference>
<name>A0AAD4F1W9_9PEZI</name>
<evidence type="ECO:0000256" key="3">
    <source>
        <dbReference type="ARBA" id="ARBA00022490"/>
    </source>
</evidence>
<dbReference type="AlphaFoldDB" id="A0AAD4F1W9"/>
<sequence length="721" mass="80143">MALDVDRRLDLVQEMQKELWLDRLNAARRDGRMEAWLSTLRGLPCQLDGGGMNGSYNLCQKAISSDGAAWILRFNRVGAVHPEYADEKVAVEVEMLTLIRERTTIPVPTVHAWGLAADNPLGLGPFMLMEFIEGVCAKDFLRDTTTDTRILREDIGDGDIESLFRQFAGFQLQLFALDFDRIGSLPTPKTGFPVPIRPLTWKTHSILQNGGVDTFGDREEGFGSTGEYLKYLAGQDCEQVAGQLNSVSGPFGAKSDYATFNALRNLAPSMVNEKYDRGPFKLICDDLGLANLILRGEDDMTVVGVVDLEWSYVGPAQMAASAPWWLVQDRPTNEDWECKNDEPPSLASRYFRYLDLYKRVLREEEERRAGHGAKEFSSLVQWSEDSGAMWLHMLLSGGFNREETFPFHQLRRHIGADKWAGLQPHLDKGEMDAFARQKVLQLEQHDAEEDEMLKDKERVESGELSRLAKMSRSTPRKSRHRQHASNSGPRQIPASDYESDAAQYMENREMAVPPNPHPPRDNTELSLRVLRRYQPSVRSIIAIAANAVAYNFLEATQGWEKHGAEGTMFICEHEPIVAPTGQILPRASVFVLNRRSMDNLAIDLLNVTDCEVVGELIVFRLDDVAAGANKQGEEGSAGKKIIGLWLHADESNTREVHASLITGAWQQGRQALDAYIQAATAGVLDNAAYAPEQQGPGAAPGDSGAGKRLSMSELFGPKNGA</sequence>
<evidence type="ECO:0008006" key="7">
    <source>
        <dbReference type="Google" id="ProtNLM"/>
    </source>
</evidence>
<comment type="subcellular location">
    <subcellularLocation>
        <location evidence="1">Cytoplasm</location>
    </subcellularLocation>
</comment>
<dbReference type="PANTHER" id="PTHR21310">
    <property type="entry name" value="AMINOGLYCOSIDE PHOSPHOTRANSFERASE-RELATED-RELATED"/>
    <property type="match status" value="1"/>
</dbReference>
<feature type="compositionally biased region" description="Basic and acidic residues" evidence="4">
    <location>
        <begin position="453"/>
        <end position="463"/>
    </location>
</feature>
<dbReference type="EMBL" id="JAHCVI010000002">
    <property type="protein sequence ID" value="KAG7289313.1"/>
    <property type="molecule type" value="Genomic_DNA"/>
</dbReference>
<protein>
    <recommendedName>
        <fullName evidence="7">Aminoglycoside phosphotransferase domain-containing protein</fullName>
    </recommendedName>
</protein>
<dbReference type="SUPFAM" id="SSF50729">
    <property type="entry name" value="PH domain-like"/>
    <property type="match status" value="1"/>
</dbReference>
<evidence type="ECO:0000256" key="4">
    <source>
        <dbReference type="SAM" id="MobiDB-lite"/>
    </source>
</evidence>
<dbReference type="PANTHER" id="PTHR21310:SF37">
    <property type="entry name" value="AMINOGLYCOSIDE PHOSPHOTRANSFERASE DOMAIN-CONTAINING PROTEIN"/>
    <property type="match status" value="1"/>
</dbReference>
<dbReference type="InterPro" id="IPR010334">
    <property type="entry name" value="Dcp1"/>
</dbReference>
<dbReference type="GO" id="GO:0000290">
    <property type="term" value="P:deadenylation-dependent decapping of nuclear-transcribed mRNA"/>
    <property type="evidence" value="ECO:0007669"/>
    <property type="project" value="InterPro"/>
</dbReference>